<dbReference type="CDD" id="cd03469">
    <property type="entry name" value="Rieske_RO_Alpha_N"/>
    <property type="match status" value="1"/>
</dbReference>
<evidence type="ECO:0000259" key="8">
    <source>
        <dbReference type="PROSITE" id="PS51296"/>
    </source>
</evidence>
<sequence>MTAVTKLNKNPVSPKGLQTGQTQLQDLLDTYRPGHSLPALYYRSPDVWEADRKLVLSDVWHLAGHESRIPEPGDYFVLELLGEAVIVTRDNDRKVRAFFNNCRHRGSPLCLNKSGRTKAFVCPYHAWTYSLDGRLKGAPLMQPGFEKSDYGLYQCHVATIEGIIFINLADEPVEDFDAVYSPFADVLKLYGVRNTKIAHIWSYRLEANWKHVIENGVECYHCPATHPELCSTRSTQNLKSIGLVPEQADQTDIAKFKREVETWQSQIANRPDLVGMLVDDDENSTHLRNLSRYPLKAGFLSESKDGRPVSLPLGNLGAHEGSSAIGVFNPWSWAWILDDYVVLHRWSAVGPETTEIELTWLVREDAEEGRDYNLDDLLYVNKITTLQDKDLILMSRNGCRSDRYQPGPFSRQERLVDQFCRWYTNKLKSRYAGSFA</sequence>
<dbReference type="InterPro" id="IPR036922">
    <property type="entry name" value="Rieske_2Fe-2S_sf"/>
</dbReference>
<comment type="caution">
    <text evidence="9">The sequence shown here is derived from an EMBL/GenBank/DDBJ whole genome shotgun (WGS) entry which is preliminary data.</text>
</comment>
<dbReference type="Pfam" id="PF00355">
    <property type="entry name" value="Rieske"/>
    <property type="match status" value="1"/>
</dbReference>
<dbReference type="InterPro" id="IPR017941">
    <property type="entry name" value="Rieske_2Fe-2S"/>
</dbReference>
<dbReference type="PANTHER" id="PTHR43756:SF5">
    <property type="entry name" value="CHOLINE MONOOXYGENASE, CHLOROPLASTIC"/>
    <property type="match status" value="1"/>
</dbReference>
<keyword evidence="2" id="KW-0001">2Fe-2S</keyword>
<proteinExistence type="predicted"/>
<reference evidence="10" key="1">
    <citation type="journal article" date="2019" name="Int. J. Syst. Evol. Microbiol.">
        <title>The Global Catalogue of Microorganisms (GCM) 10K type strain sequencing project: providing services to taxonomists for standard genome sequencing and annotation.</title>
        <authorList>
            <consortium name="The Broad Institute Genomics Platform"/>
            <consortium name="The Broad Institute Genome Sequencing Center for Infectious Disease"/>
            <person name="Wu L."/>
            <person name="Ma J."/>
        </authorList>
    </citation>
    <scope>NUCLEOTIDE SEQUENCE [LARGE SCALE GENOMIC DNA]</scope>
    <source>
        <strain evidence="10">CCUG 52537</strain>
    </source>
</reference>
<dbReference type="PROSITE" id="PS51296">
    <property type="entry name" value="RIESKE"/>
    <property type="match status" value="1"/>
</dbReference>
<protein>
    <submittedName>
        <fullName evidence="9">Aromatic ring-hydroxylating dioxygenase subunit alpha</fullName>
        <ecNumber evidence="9">1.14.13.-</ecNumber>
    </submittedName>
</protein>
<evidence type="ECO:0000313" key="9">
    <source>
        <dbReference type="EMBL" id="MFD0849721.1"/>
    </source>
</evidence>
<evidence type="ECO:0000256" key="5">
    <source>
        <dbReference type="ARBA" id="ARBA00023004"/>
    </source>
</evidence>
<evidence type="ECO:0000256" key="2">
    <source>
        <dbReference type="ARBA" id="ARBA00022714"/>
    </source>
</evidence>
<keyword evidence="4 9" id="KW-0560">Oxidoreductase</keyword>
<evidence type="ECO:0000256" key="3">
    <source>
        <dbReference type="ARBA" id="ARBA00022723"/>
    </source>
</evidence>
<evidence type="ECO:0000256" key="4">
    <source>
        <dbReference type="ARBA" id="ARBA00023002"/>
    </source>
</evidence>
<keyword evidence="10" id="KW-1185">Reference proteome</keyword>
<feature type="domain" description="Rieske" evidence="8">
    <location>
        <begin position="60"/>
        <end position="166"/>
    </location>
</feature>
<dbReference type="InterPro" id="IPR015881">
    <property type="entry name" value="ARHD_Rieske_2Fe_2S"/>
</dbReference>
<dbReference type="EMBL" id="JBHTIK010000011">
    <property type="protein sequence ID" value="MFD0849721.1"/>
    <property type="molecule type" value="Genomic_DNA"/>
</dbReference>
<dbReference type="EC" id="1.14.13.-" evidence="9"/>
<gene>
    <name evidence="9" type="ORF">ACFQ00_15410</name>
</gene>
<dbReference type="GO" id="GO:0051213">
    <property type="term" value="F:dioxygenase activity"/>
    <property type="evidence" value="ECO:0007669"/>
    <property type="project" value="UniProtKB-KW"/>
</dbReference>
<dbReference type="Pfam" id="PF00848">
    <property type="entry name" value="Ring_hydroxyl_A"/>
    <property type="match status" value="1"/>
</dbReference>
<evidence type="ECO:0000256" key="1">
    <source>
        <dbReference type="ARBA" id="ARBA00001962"/>
    </source>
</evidence>
<keyword evidence="7" id="KW-0520">NAD</keyword>
<organism evidence="9 10">
    <name type="scientific">Sphingosinicella xenopeptidilytica</name>
    <dbReference type="NCBI Taxonomy" id="364098"/>
    <lineage>
        <taxon>Bacteria</taxon>
        <taxon>Pseudomonadati</taxon>
        <taxon>Pseudomonadota</taxon>
        <taxon>Alphaproteobacteria</taxon>
        <taxon>Sphingomonadales</taxon>
        <taxon>Sphingosinicellaceae</taxon>
        <taxon>Sphingosinicella</taxon>
    </lineage>
</organism>
<keyword evidence="6" id="KW-0411">Iron-sulfur</keyword>
<dbReference type="PANTHER" id="PTHR43756">
    <property type="entry name" value="CHOLINE MONOOXYGENASE, CHLOROPLASTIC"/>
    <property type="match status" value="1"/>
</dbReference>
<accession>A0ABW3C7X3</accession>
<name>A0ABW3C7X3_SPHXN</name>
<dbReference type="PRINTS" id="PR00090">
    <property type="entry name" value="RNGDIOXGNASE"/>
</dbReference>
<keyword evidence="9" id="KW-0223">Dioxygenase</keyword>
<evidence type="ECO:0000313" key="10">
    <source>
        <dbReference type="Proteomes" id="UP001597124"/>
    </source>
</evidence>
<dbReference type="SUPFAM" id="SSF55961">
    <property type="entry name" value="Bet v1-like"/>
    <property type="match status" value="1"/>
</dbReference>
<keyword evidence="5" id="KW-0408">Iron</keyword>
<dbReference type="PROSITE" id="PS00570">
    <property type="entry name" value="RING_HYDROXYL_ALPHA"/>
    <property type="match status" value="1"/>
</dbReference>
<evidence type="ECO:0000256" key="6">
    <source>
        <dbReference type="ARBA" id="ARBA00023014"/>
    </source>
</evidence>
<dbReference type="Gene3D" id="2.102.10.10">
    <property type="entry name" value="Rieske [2Fe-2S] iron-sulphur domain"/>
    <property type="match status" value="1"/>
</dbReference>
<dbReference type="RefSeq" id="WP_381492689.1">
    <property type="nucleotide sequence ID" value="NZ_JBHTIK010000011.1"/>
</dbReference>
<dbReference type="Gene3D" id="3.90.380.10">
    <property type="entry name" value="Naphthalene 1,2-dioxygenase Alpha Subunit, Chain A, domain 1"/>
    <property type="match status" value="1"/>
</dbReference>
<dbReference type="InterPro" id="IPR001663">
    <property type="entry name" value="Rng_hydr_dOase-A"/>
</dbReference>
<dbReference type="SUPFAM" id="SSF50022">
    <property type="entry name" value="ISP domain"/>
    <property type="match status" value="1"/>
</dbReference>
<keyword evidence="3" id="KW-0479">Metal-binding</keyword>
<dbReference type="Proteomes" id="UP001597124">
    <property type="component" value="Unassembled WGS sequence"/>
</dbReference>
<evidence type="ECO:0000256" key="7">
    <source>
        <dbReference type="ARBA" id="ARBA00023027"/>
    </source>
</evidence>
<comment type="cofactor">
    <cofactor evidence="1">
        <name>Fe cation</name>
        <dbReference type="ChEBI" id="CHEBI:24875"/>
    </cofactor>
</comment>
<dbReference type="InterPro" id="IPR015879">
    <property type="entry name" value="Ring_hydroxy_dOase_asu_C_dom"/>
</dbReference>